<name>A0AC35U5E3_9BILA</name>
<proteinExistence type="predicted"/>
<protein>
    <submittedName>
        <fullName evidence="2">LIM zinc-binding domain-containing protein</fullName>
    </submittedName>
</protein>
<dbReference type="Proteomes" id="UP000095286">
    <property type="component" value="Unplaced"/>
</dbReference>
<organism evidence="1 2">
    <name type="scientific">Rhabditophanes sp. KR3021</name>
    <dbReference type="NCBI Taxonomy" id="114890"/>
    <lineage>
        <taxon>Eukaryota</taxon>
        <taxon>Metazoa</taxon>
        <taxon>Ecdysozoa</taxon>
        <taxon>Nematoda</taxon>
        <taxon>Chromadorea</taxon>
        <taxon>Rhabditida</taxon>
        <taxon>Tylenchina</taxon>
        <taxon>Panagrolaimomorpha</taxon>
        <taxon>Strongyloidoidea</taxon>
        <taxon>Alloionematidae</taxon>
        <taxon>Rhabditophanes</taxon>
    </lineage>
</organism>
<sequence length="706" mass="79850">MGRHPMAQTNNLGSGKKLESNYSSKSVTKSNEERKVISPYGNNGPECVVSKTKSPLPHDIRQATSKAFSKSEGLPNWPPSESSLNCPNKYWSIHLAPTPPKESKSLLDLVNESDCESRGNSRVNSNYPSPYPSPRICTQISPIPKAMQAKNNISNETPSPSVTPRLTKLAGTKEESSKNNDVGANYLSKLPEITTTLVKNDSCLLDVPKSEKQIRWVETPEIIEETDIITEESLSDYRPNGEDDRYDDIEADESDCLDEQEKWIREELEQYRQEKEMEKEIEKETIRQLSEEYDLNLEKDDINIETKSEYVLESITKHQLNLKSQQHKLATLMANAMNLLKNIENSPAFDNTVGNKINSTNQPHFQPHLQTNSRVIWAEQSLNAIEQINEQFEEKINYLNSMNVAKSTFEHQPNISSFCEYESLKNEVPHKTELELLQDDSPQVRLSQLLNEITDQTQYLPRHNFGVNDDNMAANYNQQSQARNLNNTTFDSHDYGKQQHLVNKVTKTTTTTTNSYPSGNQSNNAYENRVPYCGQCKSEIRGAFVMTGGLTYCPEHFICANASCSRKLVDVGFVEEKGKRFCEGCFEKLIAPVCNKCAKPVTGDCLNALQKQWHPTCFACAHCLKPFGNTAFYMENGKPYCEVDWNNLFTTKCVSCKFPIEAGDRWVEALGASFHSNCFSCMACHVNLEGQSFYAKNGQPYCKLHA</sequence>
<dbReference type="WBParaSite" id="RSKR_0000766400.1">
    <property type="protein sequence ID" value="RSKR_0000766400.1"/>
    <property type="gene ID" value="RSKR_0000766400"/>
</dbReference>
<evidence type="ECO:0000313" key="1">
    <source>
        <dbReference type="Proteomes" id="UP000095286"/>
    </source>
</evidence>
<reference evidence="2" key="1">
    <citation type="submission" date="2016-11" db="UniProtKB">
        <authorList>
            <consortium name="WormBaseParasite"/>
        </authorList>
    </citation>
    <scope>IDENTIFICATION</scope>
    <source>
        <strain evidence="2">KR3021</strain>
    </source>
</reference>
<accession>A0AC35U5E3</accession>
<evidence type="ECO:0000313" key="2">
    <source>
        <dbReference type="WBParaSite" id="RSKR_0000766400.1"/>
    </source>
</evidence>